<organism evidence="1 2">
    <name type="scientific">Manihot esculenta</name>
    <name type="common">Cassava</name>
    <name type="synonym">Jatropha manihot</name>
    <dbReference type="NCBI Taxonomy" id="3983"/>
    <lineage>
        <taxon>Eukaryota</taxon>
        <taxon>Viridiplantae</taxon>
        <taxon>Streptophyta</taxon>
        <taxon>Embryophyta</taxon>
        <taxon>Tracheophyta</taxon>
        <taxon>Spermatophyta</taxon>
        <taxon>Magnoliopsida</taxon>
        <taxon>eudicotyledons</taxon>
        <taxon>Gunneridae</taxon>
        <taxon>Pentapetalae</taxon>
        <taxon>rosids</taxon>
        <taxon>fabids</taxon>
        <taxon>Malpighiales</taxon>
        <taxon>Euphorbiaceae</taxon>
        <taxon>Crotonoideae</taxon>
        <taxon>Manihoteae</taxon>
        <taxon>Manihot</taxon>
    </lineage>
</organism>
<keyword evidence="2" id="KW-1185">Reference proteome</keyword>
<name>A0ACB7FYL3_MANES</name>
<proteinExistence type="predicted"/>
<accession>A0ACB7FYL3</accession>
<protein>
    <submittedName>
        <fullName evidence="1">Uncharacterized protein</fullName>
    </submittedName>
</protein>
<evidence type="ECO:0000313" key="2">
    <source>
        <dbReference type="Proteomes" id="UP000091857"/>
    </source>
</evidence>
<sequence>MTAMEVEQVFAIFWTSLPPFSLPNKTFGPTKHTWLGISHVHAHGRKDRW</sequence>
<evidence type="ECO:0000313" key="1">
    <source>
        <dbReference type="EMBL" id="KAG8632573.1"/>
    </source>
</evidence>
<dbReference type="Proteomes" id="UP000091857">
    <property type="component" value="Chromosome 18"/>
</dbReference>
<dbReference type="EMBL" id="CM004404">
    <property type="protein sequence ID" value="KAG8632573.1"/>
    <property type="molecule type" value="Genomic_DNA"/>
</dbReference>
<comment type="caution">
    <text evidence="1">The sequence shown here is derived from an EMBL/GenBank/DDBJ whole genome shotgun (WGS) entry which is preliminary data.</text>
</comment>
<gene>
    <name evidence="1" type="ORF">MANES_18G034250v8</name>
</gene>
<reference evidence="2" key="1">
    <citation type="journal article" date="2016" name="Nat. Biotechnol.">
        <title>Sequencing wild and cultivated cassava and related species reveals extensive interspecific hybridization and genetic diversity.</title>
        <authorList>
            <person name="Bredeson J.V."/>
            <person name="Lyons J.B."/>
            <person name="Prochnik S.E."/>
            <person name="Wu G.A."/>
            <person name="Ha C.M."/>
            <person name="Edsinger-Gonzales E."/>
            <person name="Grimwood J."/>
            <person name="Schmutz J."/>
            <person name="Rabbi I.Y."/>
            <person name="Egesi C."/>
            <person name="Nauluvula P."/>
            <person name="Lebot V."/>
            <person name="Ndunguru J."/>
            <person name="Mkamilo G."/>
            <person name="Bart R.S."/>
            <person name="Setter T.L."/>
            <person name="Gleadow R.M."/>
            <person name="Kulakow P."/>
            <person name="Ferguson M.E."/>
            <person name="Rounsley S."/>
            <person name="Rokhsar D.S."/>
        </authorList>
    </citation>
    <scope>NUCLEOTIDE SEQUENCE [LARGE SCALE GENOMIC DNA]</scope>
    <source>
        <strain evidence="2">cv. AM560-2</strain>
    </source>
</reference>